<sequence length="72" mass="8711">MFRLSFLYLLRKRKAVLHIYFIKLLMRFHENVKNLTKSTQTCLFQIWIQKKPPDVVIPADEKRLSENCLLCE</sequence>
<evidence type="ECO:0000313" key="2">
    <source>
        <dbReference type="Proteomes" id="UP000018296"/>
    </source>
</evidence>
<organism evidence="1 2">
    <name type="scientific">Sporolactobacillus laevolacticus DSM 442</name>
    <dbReference type="NCBI Taxonomy" id="1395513"/>
    <lineage>
        <taxon>Bacteria</taxon>
        <taxon>Bacillati</taxon>
        <taxon>Bacillota</taxon>
        <taxon>Bacilli</taxon>
        <taxon>Bacillales</taxon>
        <taxon>Sporolactobacillaceae</taxon>
        <taxon>Sporolactobacillus</taxon>
    </lineage>
</organism>
<name>V6IUF7_9BACL</name>
<gene>
    <name evidence="1" type="ORF">P343_15730</name>
</gene>
<dbReference type="PATRIC" id="fig|1395513.3.peg.3200"/>
<protein>
    <submittedName>
        <fullName evidence="1">Uncharacterized protein</fullName>
    </submittedName>
</protein>
<dbReference type="Proteomes" id="UP000018296">
    <property type="component" value="Unassembled WGS sequence"/>
</dbReference>
<evidence type="ECO:0000313" key="1">
    <source>
        <dbReference type="EMBL" id="EST10703.1"/>
    </source>
</evidence>
<dbReference type="AlphaFoldDB" id="V6IUF7"/>
<accession>V6IUF7</accession>
<reference evidence="1 2" key="1">
    <citation type="journal article" date="2013" name="Genome Announc.">
        <title>Genome Sequence of Sporolactobacillus laevolacticus DSM442, an Efficient Polymer-Grade D-Lactate Producer from Agricultural Waste Cottonseed as a Nitrogen Source.</title>
        <authorList>
            <person name="Wang H."/>
            <person name="Wang L."/>
            <person name="Ju J."/>
            <person name="Yu B."/>
            <person name="Ma Y."/>
        </authorList>
    </citation>
    <scope>NUCLEOTIDE SEQUENCE [LARGE SCALE GENOMIC DNA]</scope>
    <source>
        <strain evidence="1 2">DSM 442</strain>
    </source>
</reference>
<dbReference type="EMBL" id="AWTC01000019">
    <property type="protein sequence ID" value="EST10703.1"/>
    <property type="molecule type" value="Genomic_DNA"/>
</dbReference>
<proteinExistence type="predicted"/>
<comment type="caution">
    <text evidence="1">The sequence shown here is derived from an EMBL/GenBank/DDBJ whole genome shotgun (WGS) entry which is preliminary data.</text>
</comment>
<keyword evidence="2" id="KW-1185">Reference proteome</keyword>